<keyword evidence="1" id="KW-0472">Membrane</keyword>
<dbReference type="Proteomes" id="UP000886741">
    <property type="component" value="Unassembled WGS sequence"/>
</dbReference>
<name>A0A9D1F948_9FIRM</name>
<sequence>MFYPEAVSLSVLINVFFLYSFLGWLMECIVIRREKGHWENRGFAHSPFCIIYGFGSMLGYAALNPLADNLVLLFFVGALTATGFEYLVGRAMQRLFGDFWWDYSEKKFNYKGILCLESTMGWGLLALFVILFLHKTVFWLVLRLSDRTSWWLSCGLSVIYLVDFIVSAKKARREYRGGLEMEKEEQH</sequence>
<evidence type="ECO:0000313" key="2">
    <source>
        <dbReference type="EMBL" id="HIS64331.1"/>
    </source>
</evidence>
<feature type="transmembrane region" description="Helical" evidence="1">
    <location>
        <begin position="6"/>
        <end position="31"/>
    </location>
</feature>
<dbReference type="InterPro" id="IPR010540">
    <property type="entry name" value="CmpB_TMEM229"/>
</dbReference>
<reference evidence="2" key="1">
    <citation type="submission" date="2020-10" db="EMBL/GenBank/DDBJ databases">
        <authorList>
            <person name="Gilroy R."/>
        </authorList>
    </citation>
    <scope>NUCLEOTIDE SEQUENCE</scope>
    <source>
        <strain evidence="2">ChiBcec16-1751</strain>
    </source>
</reference>
<gene>
    <name evidence="2" type="ORF">IAA83_03035</name>
</gene>
<feature type="transmembrane region" description="Helical" evidence="1">
    <location>
        <begin position="148"/>
        <end position="166"/>
    </location>
</feature>
<reference evidence="2" key="2">
    <citation type="journal article" date="2021" name="PeerJ">
        <title>Extensive microbial diversity within the chicken gut microbiome revealed by metagenomics and culture.</title>
        <authorList>
            <person name="Gilroy R."/>
            <person name="Ravi A."/>
            <person name="Getino M."/>
            <person name="Pursley I."/>
            <person name="Horton D.L."/>
            <person name="Alikhan N.F."/>
            <person name="Baker D."/>
            <person name="Gharbi K."/>
            <person name="Hall N."/>
            <person name="Watson M."/>
            <person name="Adriaenssens E.M."/>
            <person name="Foster-Nyarko E."/>
            <person name="Jarju S."/>
            <person name="Secka A."/>
            <person name="Antonio M."/>
            <person name="Oren A."/>
            <person name="Chaudhuri R.R."/>
            <person name="La Ragione R."/>
            <person name="Hildebrand F."/>
            <person name="Pallen M.J."/>
        </authorList>
    </citation>
    <scope>NUCLEOTIDE SEQUENCE</scope>
    <source>
        <strain evidence="2">ChiBcec16-1751</strain>
    </source>
</reference>
<keyword evidence="1" id="KW-0812">Transmembrane</keyword>
<evidence type="ECO:0000256" key="1">
    <source>
        <dbReference type="SAM" id="Phobius"/>
    </source>
</evidence>
<comment type="caution">
    <text evidence="2">The sequence shown here is derived from an EMBL/GenBank/DDBJ whole genome shotgun (WGS) entry which is preliminary data.</text>
</comment>
<feature type="transmembrane region" description="Helical" evidence="1">
    <location>
        <begin position="43"/>
        <end position="63"/>
    </location>
</feature>
<accession>A0A9D1F948</accession>
<dbReference type="Pfam" id="PF06541">
    <property type="entry name" value="ABC_trans_CmpB"/>
    <property type="match status" value="1"/>
</dbReference>
<dbReference type="EMBL" id="DVJJ01000051">
    <property type="protein sequence ID" value="HIS64331.1"/>
    <property type="molecule type" value="Genomic_DNA"/>
</dbReference>
<organism evidence="2 3">
    <name type="scientific">Candidatus Avoscillospira avistercoris</name>
    <dbReference type="NCBI Taxonomy" id="2840707"/>
    <lineage>
        <taxon>Bacteria</taxon>
        <taxon>Bacillati</taxon>
        <taxon>Bacillota</taxon>
        <taxon>Clostridia</taxon>
        <taxon>Eubacteriales</taxon>
        <taxon>Oscillospiraceae</taxon>
        <taxon>Oscillospiraceae incertae sedis</taxon>
        <taxon>Candidatus Avoscillospira</taxon>
    </lineage>
</organism>
<proteinExistence type="predicted"/>
<keyword evidence="1" id="KW-1133">Transmembrane helix</keyword>
<feature type="transmembrane region" description="Helical" evidence="1">
    <location>
        <begin position="69"/>
        <end position="88"/>
    </location>
</feature>
<protein>
    <submittedName>
        <fullName evidence="2">ABC transporter permease</fullName>
    </submittedName>
</protein>
<evidence type="ECO:0000313" key="3">
    <source>
        <dbReference type="Proteomes" id="UP000886741"/>
    </source>
</evidence>
<feature type="transmembrane region" description="Helical" evidence="1">
    <location>
        <begin position="121"/>
        <end position="142"/>
    </location>
</feature>
<dbReference type="AlphaFoldDB" id="A0A9D1F948"/>